<accession>M5BIV2</accession>
<dbReference type="GO" id="GO:0003723">
    <property type="term" value="F:RNA binding"/>
    <property type="evidence" value="ECO:0007669"/>
    <property type="project" value="UniProtKB-UniRule"/>
</dbReference>
<dbReference type="Pfam" id="PF00013">
    <property type="entry name" value="KH_1"/>
    <property type="match status" value="1"/>
</dbReference>
<evidence type="ECO:0000313" key="4">
    <source>
        <dbReference type="EMBL" id="CCO27093.1"/>
    </source>
</evidence>
<dbReference type="InterPro" id="IPR004087">
    <property type="entry name" value="KH_dom"/>
</dbReference>
<dbReference type="SUPFAM" id="SSF54791">
    <property type="entry name" value="Eukaryotic type KH-domain (KH-domain type I)"/>
    <property type="match status" value="1"/>
</dbReference>
<dbReference type="SMART" id="SM00322">
    <property type="entry name" value="KH"/>
    <property type="match status" value="1"/>
</dbReference>
<protein>
    <recommendedName>
        <fullName evidence="3">K Homology domain-containing protein</fullName>
    </recommendedName>
</protein>
<dbReference type="InterPro" id="IPR036612">
    <property type="entry name" value="KH_dom_type_1_sf"/>
</dbReference>
<dbReference type="InterPro" id="IPR004088">
    <property type="entry name" value="KH_dom_type_1"/>
</dbReference>
<evidence type="ECO:0000256" key="2">
    <source>
        <dbReference type="SAM" id="MobiDB-lite"/>
    </source>
</evidence>
<reference evidence="4 5" key="1">
    <citation type="journal article" date="2013" name="J. Biotechnol.">
        <title>Establishment and interpretation of the genome sequence of the phytopathogenic fungus Rhizoctonia solani AG1-IB isolate 7/3/14.</title>
        <authorList>
            <person name="Wibberg D.W."/>
            <person name="Jelonek L.J."/>
            <person name="Rupp O.R."/>
            <person name="Hennig M.H."/>
            <person name="Eikmeyer F.E."/>
            <person name="Goesmann A.G."/>
            <person name="Hartmann A.H."/>
            <person name="Borriss R.B."/>
            <person name="Grosch R.G."/>
            <person name="Puehler A.P."/>
            <person name="Schlueter A.S."/>
        </authorList>
    </citation>
    <scope>NUCLEOTIDE SEQUENCE [LARGE SCALE GENOMIC DNA]</scope>
    <source>
        <strain evidence="5">AG1-IB / isolate 7/3/14</strain>
    </source>
</reference>
<gene>
    <name evidence="4" type="ORF">BN14_01127</name>
</gene>
<organism evidence="4 5">
    <name type="scientific">Thanatephorus cucumeris (strain AG1-IB / isolate 7/3/14)</name>
    <name type="common">Lettuce bottom rot fungus</name>
    <name type="synonym">Rhizoctonia solani</name>
    <dbReference type="NCBI Taxonomy" id="1108050"/>
    <lineage>
        <taxon>Eukaryota</taxon>
        <taxon>Fungi</taxon>
        <taxon>Dikarya</taxon>
        <taxon>Basidiomycota</taxon>
        <taxon>Agaricomycotina</taxon>
        <taxon>Agaricomycetes</taxon>
        <taxon>Cantharellales</taxon>
        <taxon>Ceratobasidiaceae</taxon>
        <taxon>Rhizoctonia</taxon>
        <taxon>Rhizoctonia solani AG-1</taxon>
    </lineage>
</organism>
<feature type="domain" description="K Homology" evidence="3">
    <location>
        <begin position="106"/>
        <end position="190"/>
    </location>
</feature>
<sequence>MKEMSDRPAPQEQVTTTITVPLRYVHSISQQGTFFRSLRQIGVQVDQSQQPSKAVSTPRPPPPSGGASRIDEEPTEEAVQWQVIENHQNGEEGDSEWTLRGRDQAALDKAQVMIEEAISQAQGASHVGFLTLADRSAFPRIVGTKGANVSRLRNETGAEITVGREDNIIVIVGSESVIEHAKSKILDIVNNSNRPRGGRSRDED</sequence>
<keyword evidence="1" id="KW-0694">RNA-binding</keyword>
<dbReference type="HOGENOM" id="CLU_1344056_0_0_1"/>
<dbReference type="Proteomes" id="UP000012065">
    <property type="component" value="Unassembled WGS sequence"/>
</dbReference>
<comment type="caution">
    <text evidence="4">The sequence shown here is derived from an EMBL/GenBank/DDBJ whole genome shotgun (WGS) entry which is preliminary data.</text>
</comment>
<dbReference type="EMBL" id="CAOJ01001469">
    <property type="protein sequence ID" value="CCO27093.1"/>
    <property type="molecule type" value="Genomic_DNA"/>
</dbReference>
<dbReference type="AlphaFoldDB" id="M5BIV2"/>
<name>M5BIV2_THACB</name>
<dbReference type="Gene3D" id="3.30.1370.10">
    <property type="entry name" value="K Homology domain, type 1"/>
    <property type="match status" value="1"/>
</dbReference>
<proteinExistence type="predicted"/>
<dbReference type="PROSITE" id="PS50084">
    <property type="entry name" value="KH_TYPE_1"/>
    <property type="match status" value="1"/>
</dbReference>
<evidence type="ECO:0000313" key="5">
    <source>
        <dbReference type="Proteomes" id="UP000012065"/>
    </source>
</evidence>
<evidence type="ECO:0000256" key="1">
    <source>
        <dbReference type="PROSITE-ProRule" id="PRU00117"/>
    </source>
</evidence>
<evidence type="ECO:0000259" key="3">
    <source>
        <dbReference type="SMART" id="SM00322"/>
    </source>
</evidence>
<feature type="region of interest" description="Disordered" evidence="2">
    <location>
        <begin position="43"/>
        <end position="74"/>
    </location>
</feature>